<feature type="transmembrane region" description="Helical" evidence="2">
    <location>
        <begin position="207"/>
        <end position="227"/>
    </location>
</feature>
<dbReference type="Proteomes" id="UP000216885">
    <property type="component" value="Unassembled WGS sequence"/>
</dbReference>
<feature type="transmembrane region" description="Helical" evidence="2">
    <location>
        <begin position="281"/>
        <end position="304"/>
    </location>
</feature>
<keyword evidence="5" id="KW-1185">Reference proteome</keyword>
<dbReference type="InterPro" id="IPR007621">
    <property type="entry name" value="TPM_dom"/>
</dbReference>
<feature type="domain" description="TPM" evidence="3">
    <location>
        <begin position="56"/>
        <end position="178"/>
    </location>
</feature>
<protein>
    <recommendedName>
        <fullName evidence="3">TPM domain-containing protein</fullName>
    </recommendedName>
</protein>
<evidence type="ECO:0000256" key="1">
    <source>
        <dbReference type="SAM" id="MobiDB-lite"/>
    </source>
</evidence>
<dbReference type="PANTHER" id="PTHR30373:SF2">
    <property type="entry name" value="UPF0603 PROTEIN YGCG"/>
    <property type="match status" value="1"/>
</dbReference>
<feature type="transmembrane region" description="Helical" evidence="2">
    <location>
        <begin position="324"/>
        <end position="342"/>
    </location>
</feature>
<dbReference type="EMBL" id="NEVQ01000005">
    <property type="protein sequence ID" value="OZI64302.1"/>
    <property type="molecule type" value="Genomic_DNA"/>
</dbReference>
<dbReference type="PANTHER" id="PTHR30373">
    <property type="entry name" value="UPF0603 PROTEIN YGCG"/>
    <property type="match status" value="1"/>
</dbReference>
<evidence type="ECO:0000313" key="4">
    <source>
        <dbReference type="EMBL" id="OZI64302.1"/>
    </source>
</evidence>
<gene>
    <name evidence="4" type="ORF">CAL20_04725</name>
</gene>
<feature type="compositionally biased region" description="Gly residues" evidence="1">
    <location>
        <begin position="495"/>
        <end position="510"/>
    </location>
</feature>
<keyword evidence="2" id="KW-0812">Transmembrane</keyword>
<keyword evidence="2" id="KW-1133">Transmembrane helix</keyword>
<evidence type="ECO:0000313" key="5">
    <source>
        <dbReference type="Proteomes" id="UP000216885"/>
    </source>
</evidence>
<dbReference type="Gene3D" id="3.10.310.50">
    <property type="match status" value="1"/>
</dbReference>
<evidence type="ECO:0000259" key="3">
    <source>
        <dbReference type="Pfam" id="PF04536"/>
    </source>
</evidence>
<dbReference type="AlphaFoldDB" id="A0A261USJ5"/>
<sequence length="510" mass="56181">MMAPTLSRLCDRLSMLRQLKLLILTLFGLSLSISAYAQYSVESLPNPKARGQNYYVSDPDGNLQSSTVAELDAISAAIEQQNGSEFAIAVVDDYQGGSDFEFALDLFNHWGIGKQGANNGLLLFLAMDRREYRFISGYGVEGILPDALLKQIGERYLVPYLQSGNKGMAVLSAAKAVESVFLSPEHALELEGLRAYEPTFWNRHGEVFDQSGFVIALFAIAMLWMSLARKRVLKKFSIKGAKYEGHPFWFGLFTFVFLLFMSLFVFLLTETIEQAYQFKNLPYFVAAFCALVLSFHYHACSVLLDRSTKDKKTALDMRTSFTRWSLLPLVLAPFAYLAYAGVVKNGRMARLRAMPPDNSGDWLRQSRDKLTSKDLTRYLTSEQQCEEKIESKSYEIWINQKTGAKQLSGFAGKQAKSFSICPQCHAQTLKKPTIKVIEPSTYTEEGKGERIQTCAYCDYKKSLGFIALALLSDNDSSSGGSSGGSGGSSSSSSGSFGGGSSGGGGAGGRW</sequence>
<dbReference type="Pfam" id="PF04536">
    <property type="entry name" value="TPM_phosphatase"/>
    <property type="match status" value="1"/>
</dbReference>
<name>A0A261USJ5_9BORD</name>
<organism evidence="4 5">
    <name type="scientific">Bordetella genomosp. 4</name>
    <dbReference type="NCBI Taxonomy" id="463044"/>
    <lineage>
        <taxon>Bacteria</taxon>
        <taxon>Pseudomonadati</taxon>
        <taxon>Pseudomonadota</taxon>
        <taxon>Betaproteobacteria</taxon>
        <taxon>Burkholderiales</taxon>
        <taxon>Alcaligenaceae</taxon>
        <taxon>Bordetella</taxon>
    </lineage>
</organism>
<reference evidence="4 5" key="1">
    <citation type="submission" date="2017-05" db="EMBL/GenBank/DDBJ databases">
        <title>Complete and WGS of Bordetella genogroups.</title>
        <authorList>
            <person name="Spilker T."/>
            <person name="LiPuma J."/>
        </authorList>
    </citation>
    <scope>NUCLEOTIDE SEQUENCE [LARGE SCALE GENOMIC DNA]</scope>
    <source>
        <strain evidence="4 5">AU9919</strain>
    </source>
</reference>
<accession>A0A261USJ5</accession>
<comment type="caution">
    <text evidence="4">The sequence shown here is derived from an EMBL/GenBank/DDBJ whole genome shotgun (WGS) entry which is preliminary data.</text>
</comment>
<evidence type="ECO:0000256" key="2">
    <source>
        <dbReference type="SAM" id="Phobius"/>
    </source>
</evidence>
<feature type="region of interest" description="Disordered" evidence="1">
    <location>
        <begin position="475"/>
        <end position="510"/>
    </location>
</feature>
<feature type="transmembrane region" description="Helical" evidence="2">
    <location>
        <begin position="248"/>
        <end position="269"/>
    </location>
</feature>
<proteinExistence type="predicted"/>
<keyword evidence="2" id="KW-0472">Membrane</keyword>